<dbReference type="PANTHER" id="PTHR11552">
    <property type="entry name" value="GLUCOSE-METHANOL-CHOLINE GMC OXIDOREDUCTASE"/>
    <property type="match status" value="1"/>
</dbReference>
<dbReference type="RefSeq" id="XP_033660640.1">
    <property type="nucleotide sequence ID" value="XM_033814508.1"/>
</dbReference>
<evidence type="ECO:0000313" key="6">
    <source>
        <dbReference type="Proteomes" id="UP000799537"/>
    </source>
</evidence>
<dbReference type="Gene3D" id="3.30.560.10">
    <property type="entry name" value="Glucose Oxidase, domain 3"/>
    <property type="match status" value="1"/>
</dbReference>
<reference evidence="5" key="1">
    <citation type="journal article" date="2020" name="Stud. Mycol.">
        <title>101 Dothideomycetes genomes: a test case for predicting lifestyles and emergence of pathogens.</title>
        <authorList>
            <person name="Haridas S."/>
            <person name="Albert R."/>
            <person name="Binder M."/>
            <person name="Bloem J."/>
            <person name="Labutti K."/>
            <person name="Salamov A."/>
            <person name="Andreopoulos B."/>
            <person name="Baker S."/>
            <person name="Barry K."/>
            <person name="Bills G."/>
            <person name="Bluhm B."/>
            <person name="Cannon C."/>
            <person name="Castanera R."/>
            <person name="Culley D."/>
            <person name="Daum C."/>
            <person name="Ezra D."/>
            <person name="Gonzalez J."/>
            <person name="Henrissat B."/>
            <person name="Kuo A."/>
            <person name="Liang C."/>
            <person name="Lipzen A."/>
            <person name="Lutzoni F."/>
            <person name="Magnuson J."/>
            <person name="Mondo S."/>
            <person name="Nolan M."/>
            <person name="Ohm R."/>
            <person name="Pangilinan J."/>
            <person name="Park H.-J."/>
            <person name="Ramirez L."/>
            <person name="Alfaro M."/>
            <person name="Sun H."/>
            <person name="Tritt A."/>
            <person name="Yoshinaga Y."/>
            <person name="Zwiers L.-H."/>
            <person name="Turgeon B."/>
            <person name="Goodwin S."/>
            <person name="Spatafora J."/>
            <person name="Crous P."/>
            <person name="Grigoriev I."/>
        </authorList>
    </citation>
    <scope>NUCLEOTIDE SEQUENCE</scope>
    <source>
        <strain evidence="5">ATCC 36951</strain>
    </source>
</reference>
<feature type="region of interest" description="Disordered" evidence="3">
    <location>
        <begin position="143"/>
        <end position="164"/>
    </location>
</feature>
<dbReference type="SUPFAM" id="SSF51905">
    <property type="entry name" value="FAD/NAD(P)-binding domain"/>
    <property type="match status" value="1"/>
</dbReference>
<dbReference type="Proteomes" id="UP000799537">
    <property type="component" value="Unassembled WGS sequence"/>
</dbReference>
<dbReference type="InterPro" id="IPR036188">
    <property type="entry name" value="FAD/NAD-bd_sf"/>
</dbReference>
<dbReference type="InterPro" id="IPR000172">
    <property type="entry name" value="GMC_OxRdtase_N"/>
</dbReference>
<comment type="similarity">
    <text evidence="1">Belongs to the GMC oxidoreductase family.</text>
</comment>
<keyword evidence="2" id="KW-0274">FAD</keyword>
<dbReference type="PROSITE" id="PS00624">
    <property type="entry name" value="GMC_OXRED_2"/>
    <property type="match status" value="1"/>
</dbReference>
<dbReference type="Pfam" id="PF00732">
    <property type="entry name" value="GMC_oxred_N"/>
    <property type="match status" value="1"/>
</dbReference>
<accession>A0A6A6BY89</accession>
<dbReference type="AlphaFoldDB" id="A0A6A6BY89"/>
<dbReference type="OrthoDB" id="269227at2759"/>
<keyword evidence="2" id="KW-0285">Flavoprotein</keyword>
<sequence>MATETTFDIVIAGGGTAGCALASRLKQGNKSLSIALIERGSDDHTNELVMNAWGRTRLEGAGLDTPYPTVPQKHMDDRVIKLHAGNVLSGSSAANAGFWMRPDRKDLDLWAGHLDGEEGSERWTYQGLLPHLKRIESHWDREGSDREAHGFDGPFKTRTSPELPLRQPIHDGLVSLGFEDNPDNLNGTPFGIGRHCDNWTPLRQPAAAVYDLSGVSVITNATIHKILLEKKYGQDVRATGVQLVDGRKFLASKEVVLSCGAYRTPQILLLSGIGPAEDLFRHGIETIVDSPHVGKTFFDHSGIFIPWKLDSAAAEAGLAMGHPKYMANPSFKGATPIDWMTIGALDPSALQKQLQKDSPTASISPTHPLLAHRAHYWLATTYYASGSISGEGMQEIPFDGNYITFSTLNFLPTSRGTITLSSSNPLDYPVCDPNYFATEHDRFVLREGIRQILRLAQSEPLQPYLSPTDQLAPTNFPPLSLSTTDADLDARVRRSAITIHHGMGSASMGKVVDAKLRVKGVRGLRVCDASVFPGPLSATPQAVVYAVAESCAEMMVGELA</sequence>
<protein>
    <submittedName>
        <fullName evidence="5">GMC oxidoreductase</fullName>
    </submittedName>
</protein>
<evidence type="ECO:0000256" key="3">
    <source>
        <dbReference type="SAM" id="MobiDB-lite"/>
    </source>
</evidence>
<gene>
    <name evidence="5" type="ORF">M409DRAFT_60526</name>
</gene>
<dbReference type="GO" id="GO:0050660">
    <property type="term" value="F:flavin adenine dinucleotide binding"/>
    <property type="evidence" value="ECO:0007669"/>
    <property type="project" value="InterPro"/>
</dbReference>
<dbReference type="Pfam" id="PF05199">
    <property type="entry name" value="GMC_oxred_C"/>
    <property type="match status" value="1"/>
</dbReference>
<evidence type="ECO:0000256" key="1">
    <source>
        <dbReference type="ARBA" id="ARBA00010790"/>
    </source>
</evidence>
<evidence type="ECO:0000256" key="2">
    <source>
        <dbReference type="PIRSR" id="PIRSR000137-2"/>
    </source>
</evidence>
<comment type="cofactor">
    <cofactor evidence="2">
        <name>FAD</name>
        <dbReference type="ChEBI" id="CHEBI:57692"/>
    </cofactor>
</comment>
<dbReference type="Gene3D" id="3.50.50.60">
    <property type="entry name" value="FAD/NAD(P)-binding domain"/>
    <property type="match status" value="1"/>
</dbReference>
<dbReference type="PIRSF" id="PIRSF000137">
    <property type="entry name" value="Alcohol_oxidase"/>
    <property type="match status" value="1"/>
</dbReference>
<proteinExistence type="inferred from homology"/>
<dbReference type="InterPro" id="IPR012132">
    <property type="entry name" value="GMC_OxRdtase"/>
</dbReference>
<evidence type="ECO:0000313" key="5">
    <source>
        <dbReference type="EMBL" id="KAF2159751.1"/>
    </source>
</evidence>
<dbReference type="GO" id="GO:0016614">
    <property type="term" value="F:oxidoreductase activity, acting on CH-OH group of donors"/>
    <property type="evidence" value="ECO:0007669"/>
    <property type="project" value="InterPro"/>
</dbReference>
<dbReference type="InterPro" id="IPR007867">
    <property type="entry name" value="GMC_OxRtase_C"/>
</dbReference>
<dbReference type="EMBL" id="ML993633">
    <property type="protein sequence ID" value="KAF2159751.1"/>
    <property type="molecule type" value="Genomic_DNA"/>
</dbReference>
<organism evidence="5 6">
    <name type="scientific">Zasmidium cellare ATCC 36951</name>
    <dbReference type="NCBI Taxonomy" id="1080233"/>
    <lineage>
        <taxon>Eukaryota</taxon>
        <taxon>Fungi</taxon>
        <taxon>Dikarya</taxon>
        <taxon>Ascomycota</taxon>
        <taxon>Pezizomycotina</taxon>
        <taxon>Dothideomycetes</taxon>
        <taxon>Dothideomycetidae</taxon>
        <taxon>Mycosphaerellales</taxon>
        <taxon>Mycosphaerellaceae</taxon>
        <taxon>Zasmidium</taxon>
    </lineage>
</organism>
<dbReference type="SUPFAM" id="SSF54373">
    <property type="entry name" value="FAD-linked reductases, C-terminal domain"/>
    <property type="match status" value="1"/>
</dbReference>
<evidence type="ECO:0000259" key="4">
    <source>
        <dbReference type="PROSITE" id="PS00624"/>
    </source>
</evidence>
<keyword evidence="6" id="KW-1185">Reference proteome</keyword>
<feature type="binding site" evidence="2">
    <location>
        <begin position="540"/>
        <end position="541"/>
    </location>
    <ligand>
        <name>FAD</name>
        <dbReference type="ChEBI" id="CHEBI:57692"/>
    </ligand>
</feature>
<dbReference type="PANTHER" id="PTHR11552:SF123">
    <property type="entry name" value="GMC OXIDOREDUCTASE (AFU_ORTHOLOGUE AFUA_2G01770)-RELATED"/>
    <property type="match status" value="1"/>
</dbReference>
<dbReference type="GeneID" id="54567780"/>
<feature type="binding site" evidence="2">
    <location>
        <position position="87"/>
    </location>
    <ligand>
        <name>FAD</name>
        <dbReference type="ChEBI" id="CHEBI:57692"/>
    </ligand>
</feature>
<feature type="domain" description="Glucose-methanol-choline oxidoreductase N-terminal" evidence="4">
    <location>
        <begin position="260"/>
        <end position="274"/>
    </location>
</feature>
<name>A0A6A6BY89_ZASCE</name>